<keyword evidence="1" id="KW-0812">Transmembrane</keyword>
<dbReference type="AlphaFoldDB" id="A0A9X3DQL8"/>
<feature type="transmembrane region" description="Helical" evidence="1">
    <location>
        <begin position="72"/>
        <end position="92"/>
    </location>
</feature>
<evidence type="ECO:0000313" key="2">
    <source>
        <dbReference type="EMBL" id="MCX5466216.1"/>
    </source>
</evidence>
<protein>
    <submittedName>
        <fullName evidence="2">Uncharacterized protein</fullName>
    </submittedName>
</protein>
<keyword evidence="1" id="KW-0472">Membrane</keyword>
<feature type="transmembrane region" description="Helical" evidence="1">
    <location>
        <begin position="104"/>
        <end position="124"/>
    </location>
</feature>
<accession>A0A9X3DQL8</accession>
<keyword evidence="1" id="KW-1133">Transmembrane helix</keyword>
<name>A0A9X3DQL8_9GAMM</name>
<dbReference type="Proteomes" id="UP001146019">
    <property type="component" value="Unassembled WGS sequence"/>
</dbReference>
<sequence>MNKFRYLFELVLSILLYIVVLVFSLRYLKNNQLDDSTQMIVTLLPVIPCVFVCWSVIRQLSQLDEMQHRIQLQAFAIAFVGTALITFSYGFLENIGFPLLSMFFVWPLMATLWGMGIAIGSWRYR</sequence>
<gene>
    <name evidence="2" type="ORF">OSH00_00435</name>
</gene>
<organism evidence="2 3">
    <name type="scientific">Acinetobacter nematophilus</name>
    <dbReference type="NCBI Taxonomy" id="2994642"/>
    <lineage>
        <taxon>Bacteria</taxon>
        <taxon>Pseudomonadati</taxon>
        <taxon>Pseudomonadota</taxon>
        <taxon>Gammaproteobacteria</taxon>
        <taxon>Moraxellales</taxon>
        <taxon>Moraxellaceae</taxon>
        <taxon>Acinetobacter</taxon>
    </lineage>
</organism>
<evidence type="ECO:0000256" key="1">
    <source>
        <dbReference type="SAM" id="Phobius"/>
    </source>
</evidence>
<dbReference type="RefSeq" id="WP_266128773.1">
    <property type="nucleotide sequence ID" value="NZ_JAPKMY010000001.1"/>
</dbReference>
<evidence type="ECO:0000313" key="3">
    <source>
        <dbReference type="Proteomes" id="UP001146019"/>
    </source>
</evidence>
<dbReference type="EMBL" id="JAPKMY010000001">
    <property type="protein sequence ID" value="MCX5466216.1"/>
    <property type="molecule type" value="Genomic_DNA"/>
</dbReference>
<feature type="transmembrane region" description="Helical" evidence="1">
    <location>
        <begin position="40"/>
        <end position="60"/>
    </location>
</feature>
<keyword evidence="3" id="KW-1185">Reference proteome</keyword>
<feature type="transmembrane region" description="Helical" evidence="1">
    <location>
        <begin position="7"/>
        <end position="28"/>
    </location>
</feature>
<proteinExistence type="predicted"/>
<reference evidence="2" key="1">
    <citation type="submission" date="2022-11" db="EMBL/GenBank/DDBJ databases">
        <title>Biodiversity and phylogenetic relationships of bacteria.</title>
        <authorList>
            <person name="Machado R.A.R."/>
            <person name="Bhat A."/>
            <person name="Loulou A."/>
            <person name="Kallel S."/>
        </authorList>
    </citation>
    <scope>NUCLEOTIDE SEQUENCE</scope>
    <source>
        <strain evidence="2">A-IN1</strain>
    </source>
</reference>
<comment type="caution">
    <text evidence="2">The sequence shown here is derived from an EMBL/GenBank/DDBJ whole genome shotgun (WGS) entry which is preliminary data.</text>
</comment>